<dbReference type="EMBL" id="NWUW01000044">
    <property type="protein sequence ID" value="PIE92111.1"/>
    <property type="molecule type" value="Genomic_DNA"/>
</dbReference>
<organism evidence="5 6">
    <name type="scientific">Bacillus fungorum</name>
    <dbReference type="NCBI Taxonomy" id="2039284"/>
    <lineage>
        <taxon>Bacteria</taxon>
        <taxon>Bacillati</taxon>
        <taxon>Bacillota</taxon>
        <taxon>Bacilli</taxon>
        <taxon>Bacillales</taxon>
        <taxon>Bacillaceae</taxon>
        <taxon>Bacillus</taxon>
    </lineage>
</organism>
<dbReference type="PRINTS" id="PR00778">
    <property type="entry name" value="HTHARSR"/>
</dbReference>
<gene>
    <name evidence="5" type="ORF">CO726_28395</name>
</gene>
<keyword evidence="2" id="KW-0238">DNA-binding</keyword>
<feature type="domain" description="HTH arsR-type" evidence="4">
    <location>
        <begin position="264"/>
        <end position="356"/>
    </location>
</feature>
<evidence type="ECO:0000256" key="3">
    <source>
        <dbReference type="ARBA" id="ARBA00023163"/>
    </source>
</evidence>
<dbReference type="SMART" id="SM00418">
    <property type="entry name" value="HTH_ARSR"/>
    <property type="match status" value="1"/>
</dbReference>
<dbReference type="InterPro" id="IPR036388">
    <property type="entry name" value="WH-like_DNA-bd_sf"/>
</dbReference>
<proteinExistence type="predicted"/>
<dbReference type="GO" id="GO:0003677">
    <property type="term" value="F:DNA binding"/>
    <property type="evidence" value="ECO:0007669"/>
    <property type="project" value="UniProtKB-KW"/>
</dbReference>
<dbReference type="PANTHER" id="PTHR33154:SF32">
    <property type="entry name" value="TRANSCRIPTIONAL REGULATORY PROTEIN"/>
    <property type="match status" value="1"/>
</dbReference>
<dbReference type="PANTHER" id="PTHR33154">
    <property type="entry name" value="TRANSCRIPTIONAL REGULATOR, ARSR FAMILY"/>
    <property type="match status" value="1"/>
</dbReference>
<keyword evidence="3" id="KW-0804">Transcription</keyword>
<dbReference type="InterPro" id="IPR011991">
    <property type="entry name" value="ArsR-like_HTH"/>
</dbReference>
<dbReference type="GO" id="GO:0003700">
    <property type="term" value="F:DNA-binding transcription factor activity"/>
    <property type="evidence" value="ECO:0007669"/>
    <property type="project" value="InterPro"/>
</dbReference>
<dbReference type="AlphaFoldDB" id="A0A2G6Q5N5"/>
<keyword evidence="1" id="KW-0805">Transcription regulation</keyword>
<accession>A0A2G6Q5N5</accession>
<dbReference type="Proteomes" id="UP000228484">
    <property type="component" value="Unassembled WGS sequence"/>
</dbReference>
<evidence type="ECO:0000256" key="2">
    <source>
        <dbReference type="ARBA" id="ARBA00023125"/>
    </source>
</evidence>
<name>A0A2G6Q5N5_9BACI</name>
<evidence type="ECO:0000313" key="6">
    <source>
        <dbReference type="Proteomes" id="UP000228484"/>
    </source>
</evidence>
<evidence type="ECO:0000259" key="4">
    <source>
        <dbReference type="PROSITE" id="PS50987"/>
    </source>
</evidence>
<dbReference type="RefSeq" id="WP_099686520.1">
    <property type="nucleotide sequence ID" value="NZ_NWUW01000044.1"/>
</dbReference>
<evidence type="ECO:0000313" key="5">
    <source>
        <dbReference type="EMBL" id="PIE92111.1"/>
    </source>
</evidence>
<dbReference type="Gene3D" id="1.10.10.10">
    <property type="entry name" value="Winged helix-like DNA-binding domain superfamily/Winged helix DNA-binding domain"/>
    <property type="match status" value="1"/>
</dbReference>
<dbReference type="CDD" id="cd00090">
    <property type="entry name" value="HTH_ARSR"/>
    <property type="match status" value="1"/>
</dbReference>
<sequence length="356" mass="41780">MQNIRFGIPLDYYDKKAAILFFRHNEFYRDLFQKMGQDLDFQYINLLNRIKKIKSLDNEFLDFYFSSLTSYEEVINGNIYCIATTIIKTKDIFDKDSSEIYCLMNSMDEDSIRLNIIDTIKHLTKRKERFEANQYYLEENHFYELLSNSSVTSNNKWGILKTFKNPHSTVVKYINTMQKIDSDLTNAFSELKNGDYVWFEKIKELPIAYFIKIIEMLKGTEYHKNQIINIFPTITPYLLSISKEENNIYLGIGIKSDQFFLENGSDDDLDNLQEILKTLADGSKLAILLLLKDKKLYAGELAKELSLSNATISHHMRIMSIQGLVESERIQNKTYYYLNKKCLSELLKKLNSLLLL</sequence>
<dbReference type="NCBIfam" id="NF033788">
    <property type="entry name" value="HTH_metalloreg"/>
    <property type="match status" value="1"/>
</dbReference>
<dbReference type="Pfam" id="PF01022">
    <property type="entry name" value="HTH_5"/>
    <property type="match status" value="1"/>
</dbReference>
<keyword evidence="6" id="KW-1185">Reference proteome</keyword>
<dbReference type="InterPro" id="IPR051081">
    <property type="entry name" value="HTH_MetalResp_TranReg"/>
</dbReference>
<evidence type="ECO:0000256" key="1">
    <source>
        <dbReference type="ARBA" id="ARBA00023015"/>
    </source>
</evidence>
<dbReference type="PROSITE" id="PS50987">
    <property type="entry name" value="HTH_ARSR_2"/>
    <property type="match status" value="1"/>
</dbReference>
<protein>
    <submittedName>
        <fullName evidence="5">Transcriptional regulator</fullName>
    </submittedName>
</protein>
<reference evidence="5 6" key="1">
    <citation type="submission" date="2017-09" db="EMBL/GenBank/DDBJ databases">
        <title>Biocontrol bacteria screening and application from spent mushroom substrate.</title>
        <authorList>
            <person name="Sun X."/>
        </authorList>
    </citation>
    <scope>NUCLEOTIDE SEQUENCE [LARGE SCALE GENOMIC DNA]</scope>
    <source>
        <strain evidence="5 6">100374</strain>
    </source>
</reference>
<comment type="caution">
    <text evidence="5">The sequence shown here is derived from an EMBL/GenBank/DDBJ whole genome shotgun (WGS) entry which is preliminary data.</text>
</comment>
<dbReference type="InterPro" id="IPR001845">
    <property type="entry name" value="HTH_ArsR_DNA-bd_dom"/>
</dbReference>
<dbReference type="SUPFAM" id="SSF46785">
    <property type="entry name" value="Winged helix' DNA-binding domain"/>
    <property type="match status" value="1"/>
</dbReference>
<dbReference type="InterPro" id="IPR036390">
    <property type="entry name" value="WH_DNA-bd_sf"/>
</dbReference>